<feature type="transmembrane region" description="Helical" evidence="6">
    <location>
        <begin position="170"/>
        <end position="188"/>
    </location>
</feature>
<comment type="subcellular location">
    <subcellularLocation>
        <location evidence="1">Membrane</location>
    </subcellularLocation>
</comment>
<dbReference type="Proteomes" id="UP000780875">
    <property type="component" value="Unassembled WGS sequence"/>
</dbReference>
<reference evidence="7 8" key="1">
    <citation type="submission" date="2021-09" db="EMBL/GenBank/DDBJ databases">
        <title>Whole genome sequence of Nocardioides sp. GBK3QG-3.</title>
        <authorList>
            <person name="Tuo L."/>
        </authorList>
    </citation>
    <scope>NUCLEOTIDE SEQUENCE [LARGE SCALE GENOMIC DNA]</scope>
    <source>
        <strain evidence="7 8">GBK3QG-3</strain>
    </source>
</reference>
<keyword evidence="8" id="KW-1185">Reference proteome</keyword>
<organism evidence="7 8">
    <name type="scientific">Nocardioides mangrovi</name>
    <dbReference type="NCBI Taxonomy" id="2874580"/>
    <lineage>
        <taxon>Bacteria</taxon>
        <taxon>Bacillati</taxon>
        <taxon>Actinomycetota</taxon>
        <taxon>Actinomycetes</taxon>
        <taxon>Propionibacteriales</taxon>
        <taxon>Nocardioidaceae</taxon>
        <taxon>Nocardioides</taxon>
    </lineage>
</organism>
<evidence type="ECO:0000313" key="8">
    <source>
        <dbReference type="Proteomes" id="UP000780875"/>
    </source>
</evidence>
<dbReference type="SUPFAM" id="SSF51306">
    <property type="entry name" value="LexA/Signal peptidase"/>
    <property type="match status" value="1"/>
</dbReference>
<proteinExistence type="predicted"/>
<evidence type="ECO:0000313" key="7">
    <source>
        <dbReference type="EMBL" id="MBZ5738473.1"/>
    </source>
</evidence>
<keyword evidence="4 6" id="KW-0472">Membrane</keyword>
<sequence length="193" mass="20643">MTAHVLELPPFTAYARHRREPQARAVVRRGLSALASVALLAAVVGFAALAIGPHVLGYRTAVMLTGSMTGTIDPGDLVVSEPIPADEVEVGDILTFRAPVADQHVETHRVIAVKHHADGSVMVRTQGDANPGPDPWRATITDSTVWKTEHVVPMVGDVIRALRSPVVRYGASWVALGAALLLGLSLIWRSDKE</sequence>
<dbReference type="InterPro" id="IPR001733">
    <property type="entry name" value="Peptidase_S26B"/>
</dbReference>
<evidence type="ECO:0000256" key="5">
    <source>
        <dbReference type="NCBIfam" id="TIGR02228"/>
    </source>
</evidence>
<dbReference type="RefSeq" id="WP_224122845.1">
    <property type="nucleotide sequence ID" value="NZ_JAIQZJ010000004.1"/>
</dbReference>
<dbReference type="EC" id="3.4.21.89" evidence="5"/>
<comment type="caution">
    <text evidence="7">The sequence shown here is derived from an EMBL/GenBank/DDBJ whole genome shotgun (WGS) entry which is preliminary data.</text>
</comment>
<protein>
    <recommendedName>
        <fullName evidence="5">Signal peptidase I</fullName>
        <ecNumber evidence="5">3.4.21.89</ecNumber>
    </recommendedName>
</protein>
<evidence type="ECO:0000256" key="4">
    <source>
        <dbReference type="ARBA" id="ARBA00023136"/>
    </source>
</evidence>
<gene>
    <name evidence="7" type="ORF">K8U61_09905</name>
</gene>
<keyword evidence="3 6" id="KW-1133">Transmembrane helix</keyword>
<dbReference type="NCBIfam" id="TIGR02228">
    <property type="entry name" value="sigpep_I_arch"/>
    <property type="match status" value="1"/>
</dbReference>
<name>A0ABS7UBT6_9ACTN</name>
<evidence type="ECO:0000256" key="2">
    <source>
        <dbReference type="ARBA" id="ARBA00022692"/>
    </source>
</evidence>
<dbReference type="PANTHER" id="PTHR10806">
    <property type="entry name" value="SIGNAL PEPTIDASE COMPLEX CATALYTIC SUBUNIT SEC11"/>
    <property type="match status" value="1"/>
</dbReference>
<evidence type="ECO:0000256" key="1">
    <source>
        <dbReference type="ARBA" id="ARBA00004370"/>
    </source>
</evidence>
<accession>A0ABS7UBT6</accession>
<dbReference type="InterPro" id="IPR019533">
    <property type="entry name" value="Peptidase_S26"/>
</dbReference>
<evidence type="ECO:0000256" key="6">
    <source>
        <dbReference type="SAM" id="Phobius"/>
    </source>
</evidence>
<dbReference type="EMBL" id="JAIQZJ010000004">
    <property type="protein sequence ID" value="MBZ5738473.1"/>
    <property type="molecule type" value="Genomic_DNA"/>
</dbReference>
<dbReference type="GO" id="GO:0009003">
    <property type="term" value="F:signal peptidase activity"/>
    <property type="evidence" value="ECO:0007669"/>
    <property type="project" value="UniProtKB-EC"/>
</dbReference>
<dbReference type="PANTHER" id="PTHR10806:SF6">
    <property type="entry name" value="SIGNAL PEPTIDASE COMPLEX CATALYTIC SUBUNIT SEC11"/>
    <property type="match status" value="1"/>
</dbReference>
<dbReference type="CDD" id="cd06530">
    <property type="entry name" value="S26_SPase_I"/>
    <property type="match status" value="1"/>
</dbReference>
<feature type="transmembrane region" description="Helical" evidence="6">
    <location>
        <begin position="26"/>
        <end position="51"/>
    </location>
</feature>
<keyword evidence="2 6" id="KW-0812">Transmembrane</keyword>
<evidence type="ECO:0000256" key="3">
    <source>
        <dbReference type="ARBA" id="ARBA00022989"/>
    </source>
</evidence>
<dbReference type="InterPro" id="IPR036286">
    <property type="entry name" value="LexA/Signal_pep-like_sf"/>
</dbReference>
<keyword evidence="7" id="KW-0378">Hydrolase</keyword>